<accession>A0ABZ2TCV7</accession>
<gene>
    <name evidence="7" type="ORF">RZS32_013875</name>
</gene>
<evidence type="ECO:0000313" key="7">
    <source>
        <dbReference type="EMBL" id="WYK17489.1"/>
    </source>
</evidence>
<name>A0ABZ2TCV7_9RHOB</name>
<evidence type="ECO:0000256" key="3">
    <source>
        <dbReference type="ARBA" id="ARBA00022989"/>
    </source>
</evidence>
<feature type="transmembrane region" description="Helical" evidence="5">
    <location>
        <begin position="36"/>
        <end position="61"/>
    </location>
</feature>
<keyword evidence="8" id="KW-1185">Reference proteome</keyword>
<keyword evidence="2 5" id="KW-0812">Transmembrane</keyword>
<keyword evidence="4 5" id="KW-0472">Membrane</keyword>
<sequence length="196" mass="21307">MRATLIWVAVGLAVVVPVLAATQSPLLQWREPVYIIAGFAGILGLALMLLQPLLAVGVLPGLPALTGRRVHRWIGASLVLAVVVHVVGLWITSPPDVVDVLLFRSPTPFSVWGVIAMWAVFLAALLALLRKRLRLGPRLWRRGHTSLAAVIITGTVVHALLIEGAMEPISKWALCILVGAVFLKAVIDLRIWARRR</sequence>
<protein>
    <submittedName>
        <fullName evidence="7">Ferric reductase-like transmembrane domain-containing protein</fullName>
    </submittedName>
</protein>
<dbReference type="InterPro" id="IPR013130">
    <property type="entry name" value="Fe3_Rdtase_TM_dom"/>
</dbReference>
<feature type="domain" description="Ferric oxidoreductase" evidence="6">
    <location>
        <begin position="40"/>
        <end position="154"/>
    </location>
</feature>
<feature type="transmembrane region" description="Helical" evidence="5">
    <location>
        <begin position="145"/>
        <end position="163"/>
    </location>
</feature>
<keyword evidence="3 5" id="KW-1133">Transmembrane helix</keyword>
<evidence type="ECO:0000259" key="6">
    <source>
        <dbReference type="Pfam" id="PF01794"/>
    </source>
</evidence>
<feature type="transmembrane region" description="Helical" evidence="5">
    <location>
        <begin position="169"/>
        <end position="187"/>
    </location>
</feature>
<organism evidence="7 8">
    <name type="scientific">Roseovarius rhodophyticola</name>
    <dbReference type="NCBI Taxonomy" id="3080827"/>
    <lineage>
        <taxon>Bacteria</taxon>
        <taxon>Pseudomonadati</taxon>
        <taxon>Pseudomonadota</taxon>
        <taxon>Alphaproteobacteria</taxon>
        <taxon>Rhodobacterales</taxon>
        <taxon>Roseobacteraceae</taxon>
        <taxon>Roseovarius</taxon>
    </lineage>
</organism>
<dbReference type="EMBL" id="CP146606">
    <property type="protein sequence ID" value="WYK17489.1"/>
    <property type="molecule type" value="Genomic_DNA"/>
</dbReference>
<evidence type="ECO:0000313" key="8">
    <source>
        <dbReference type="Proteomes" id="UP001281305"/>
    </source>
</evidence>
<proteinExistence type="predicted"/>
<comment type="subcellular location">
    <subcellularLocation>
        <location evidence="1">Membrane</location>
        <topology evidence="1">Multi-pass membrane protein</topology>
    </subcellularLocation>
</comment>
<evidence type="ECO:0000256" key="5">
    <source>
        <dbReference type="SAM" id="Phobius"/>
    </source>
</evidence>
<dbReference type="RefSeq" id="WP_317057561.1">
    <property type="nucleotide sequence ID" value="NZ_CP146606.1"/>
</dbReference>
<dbReference type="Pfam" id="PF01794">
    <property type="entry name" value="Ferric_reduct"/>
    <property type="match status" value="1"/>
</dbReference>
<evidence type="ECO:0000256" key="4">
    <source>
        <dbReference type="ARBA" id="ARBA00023136"/>
    </source>
</evidence>
<reference evidence="7 8" key="1">
    <citation type="submission" date="2024-02" db="EMBL/GenBank/DDBJ databases">
        <title>Roseovarius strain W115 nov., isolated from a marine algae.</title>
        <authorList>
            <person name="Lee M.W."/>
            <person name="Lee J.K."/>
            <person name="Kim J.M."/>
            <person name="Choi D.G."/>
            <person name="Baek J.H."/>
            <person name="Bayburt H."/>
            <person name="Jung J.J."/>
            <person name="Han D.M."/>
            <person name="Jeon C.O."/>
        </authorList>
    </citation>
    <scope>NUCLEOTIDE SEQUENCE [LARGE SCALE GENOMIC DNA]</scope>
    <source>
        <strain evidence="7 8">W115</strain>
    </source>
</reference>
<evidence type="ECO:0000256" key="2">
    <source>
        <dbReference type="ARBA" id="ARBA00022692"/>
    </source>
</evidence>
<evidence type="ECO:0000256" key="1">
    <source>
        <dbReference type="ARBA" id="ARBA00004141"/>
    </source>
</evidence>
<dbReference type="Proteomes" id="UP001281305">
    <property type="component" value="Chromosome"/>
</dbReference>
<feature type="transmembrane region" description="Helical" evidence="5">
    <location>
        <begin position="73"/>
        <end position="91"/>
    </location>
</feature>
<feature type="transmembrane region" description="Helical" evidence="5">
    <location>
        <begin position="111"/>
        <end position="129"/>
    </location>
</feature>